<dbReference type="Gene3D" id="3.40.50.2300">
    <property type="match status" value="1"/>
</dbReference>
<evidence type="ECO:0000259" key="11">
    <source>
        <dbReference type="PROSITE" id="PS51755"/>
    </source>
</evidence>
<dbReference type="GO" id="GO:0005829">
    <property type="term" value="C:cytosol"/>
    <property type="evidence" value="ECO:0007669"/>
    <property type="project" value="TreeGrafter"/>
</dbReference>
<dbReference type="Pfam" id="PF00486">
    <property type="entry name" value="Trans_reg_C"/>
    <property type="match status" value="1"/>
</dbReference>
<keyword evidence="5" id="KW-0805">Transcription regulation</keyword>
<organism evidence="12 13">
    <name type="scientific">Delftia acidovorans</name>
    <name type="common">Pseudomonas acidovorans</name>
    <name type="synonym">Comamonas acidovorans</name>
    <dbReference type="NCBI Taxonomy" id="80866"/>
    <lineage>
        <taxon>Bacteria</taxon>
        <taxon>Pseudomonadati</taxon>
        <taxon>Pseudomonadota</taxon>
        <taxon>Betaproteobacteria</taxon>
        <taxon>Burkholderiales</taxon>
        <taxon>Comamonadaceae</taxon>
        <taxon>Delftia</taxon>
    </lineage>
</organism>
<keyword evidence="7" id="KW-0804">Transcription</keyword>
<keyword evidence="3 8" id="KW-0597">Phosphoprotein</keyword>
<evidence type="ECO:0000256" key="8">
    <source>
        <dbReference type="PROSITE-ProRule" id="PRU00169"/>
    </source>
</evidence>
<evidence type="ECO:0000256" key="5">
    <source>
        <dbReference type="ARBA" id="ARBA00023015"/>
    </source>
</evidence>
<dbReference type="InterPro" id="IPR001867">
    <property type="entry name" value="OmpR/PhoB-type_DNA-bd"/>
</dbReference>
<dbReference type="GO" id="GO:0000156">
    <property type="term" value="F:phosphorelay response regulator activity"/>
    <property type="evidence" value="ECO:0007669"/>
    <property type="project" value="TreeGrafter"/>
</dbReference>
<dbReference type="Gene3D" id="6.10.250.690">
    <property type="match status" value="1"/>
</dbReference>
<evidence type="ECO:0000256" key="7">
    <source>
        <dbReference type="ARBA" id="ARBA00023163"/>
    </source>
</evidence>
<keyword evidence="6 9" id="KW-0238">DNA-binding</keyword>
<dbReference type="Gene3D" id="1.10.10.10">
    <property type="entry name" value="Winged helix-like DNA-binding domain superfamily/Winged helix DNA-binding domain"/>
    <property type="match status" value="1"/>
</dbReference>
<evidence type="ECO:0000256" key="3">
    <source>
        <dbReference type="ARBA" id="ARBA00022553"/>
    </source>
</evidence>
<dbReference type="PROSITE" id="PS51755">
    <property type="entry name" value="OMPR_PHOB"/>
    <property type="match status" value="1"/>
</dbReference>
<comment type="caution">
    <text evidence="12">The sequence shown here is derived from an EMBL/GenBank/DDBJ whole genome shotgun (WGS) entry which is preliminary data.</text>
</comment>
<dbReference type="AlphaFoldDB" id="A0AAJ2R7M6"/>
<dbReference type="GO" id="GO:0032993">
    <property type="term" value="C:protein-DNA complex"/>
    <property type="evidence" value="ECO:0007669"/>
    <property type="project" value="TreeGrafter"/>
</dbReference>
<accession>A0AAJ2R7M6</accession>
<dbReference type="InterPro" id="IPR039420">
    <property type="entry name" value="WalR-like"/>
</dbReference>
<dbReference type="CDD" id="cd00383">
    <property type="entry name" value="trans_reg_C"/>
    <property type="match status" value="1"/>
</dbReference>
<dbReference type="PROSITE" id="PS50110">
    <property type="entry name" value="RESPONSE_REGULATORY"/>
    <property type="match status" value="1"/>
</dbReference>
<dbReference type="PANTHER" id="PTHR48111:SF50">
    <property type="entry name" value="KDP OPERON TRANSCRIPTIONAL REGULATORY PROTEIN KDPE"/>
    <property type="match status" value="1"/>
</dbReference>
<dbReference type="SUPFAM" id="SSF52172">
    <property type="entry name" value="CheY-like"/>
    <property type="match status" value="1"/>
</dbReference>
<feature type="domain" description="Response regulatory" evidence="10">
    <location>
        <begin position="7"/>
        <end position="120"/>
    </location>
</feature>
<dbReference type="EMBL" id="JAWWMZ010000015">
    <property type="protein sequence ID" value="MDX4957100.1"/>
    <property type="molecule type" value="Genomic_DNA"/>
</dbReference>
<evidence type="ECO:0000313" key="13">
    <source>
        <dbReference type="Proteomes" id="UP001287445"/>
    </source>
</evidence>
<evidence type="ECO:0000256" key="4">
    <source>
        <dbReference type="ARBA" id="ARBA00023012"/>
    </source>
</evidence>
<dbReference type="InterPro" id="IPR001789">
    <property type="entry name" value="Sig_transdc_resp-reg_receiver"/>
</dbReference>
<evidence type="ECO:0000256" key="6">
    <source>
        <dbReference type="ARBA" id="ARBA00023125"/>
    </source>
</evidence>
<feature type="DNA-binding region" description="OmpR/PhoB-type" evidence="9">
    <location>
        <begin position="138"/>
        <end position="237"/>
    </location>
</feature>
<evidence type="ECO:0000256" key="1">
    <source>
        <dbReference type="ARBA" id="ARBA00004496"/>
    </source>
</evidence>
<dbReference type="InterPro" id="IPR036388">
    <property type="entry name" value="WH-like_DNA-bd_sf"/>
</dbReference>
<dbReference type="GO" id="GO:0042802">
    <property type="term" value="F:identical protein binding"/>
    <property type="evidence" value="ECO:0007669"/>
    <property type="project" value="UniProtKB-ARBA"/>
</dbReference>
<feature type="domain" description="OmpR/PhoB-type" evidence="11">
    <location>
        <begin position="138"/>
        <end position="237"/>
    </location>
</feature>
<evidence type="ECO:0000256" key="9">
    <source>
        <dbReference type="PROSITE-ProRule" id="PRU01091"/>
    </source>
</evidence>
<dbReference type="PANTHER" id="PTHR48111">
    <property type="entry name" value="REGULATOR OF RPOS"/>
    <property type="match status" value="1"/>
</dbReference>
<sequence>MSTPANRILMIEDDPGIRRFVRLVLEDEGWQVFEADSARRGLIEAASRQPDLVILDLGLPDADGKQVLTELRGWSSVPVLVLSAREREDEKVAALDAGADDYLVKPFGVPELLARLRVMLRRRQQLGAAGGAGGTAASSKVHFGPVQVDLATHEVRRAGQPVHLTPIEFRLLAALIAAQGRVMTHRQLLLQVWGPEYLSRAHYLRVHMANLRQKIEDEPAQPRHLVTELQVGYRLVGLGGEASPGSV</sequence>
<proteinExistence type="predicted"/>
<dbReference type="SMART" id="SM00862">
    <property type="entry name" value="Trans_reg_C"/>
    <property type="match status" value="1"/>
</dbReference>
<dbReference type="FunFam" id="3.40.50.2300:FF:000021">
    <property type="entry name" value="Two-component system response regulator KdpE"/>
    <property type="match status" value="1"/>
</dbReference>
<keyword evidence="4" id="KW-0902">Two-component regulatory system</keyword>
<dbReference type="CDD" id="cd17620">
    <property type="entry name" value="REC_OmpR_KdpE-like"/>
    <property type="match status" value="1"/>
</dbReference>
<gene>
    <name evidence="12" type="ORF">SGN30_27105</name>
</gene>
<protein>
    <submittedName>
        <fullName evidence="12">Response regulator</fullName>
    </submittedName>
</protein>
<evidence type="ECO:0000256" key="2">
    <source>
        <dbReference type="ARBA" id="ARBA00022490"/>
    </source>
</evidence>
<reference evidence="12" key="1">
    <citation type="submission" date="2023-11" db="EMBL/GenBank/DDBJ databases">
        <title>Identification and selenium tolerance of Delftia acidovorans R3-25.</title>
        <authorList>
            <person name="Zhang S."/>
            <person name="Liu Y."/>
            <person name="Guo Y."/>
        </authorList>
    </citation>
    <scope>NUCLEOTIDE SEQUENCE</scope>
    <source>
        <strain evidence="12">R3-25</strain>
    </source>
</reference>
<dbReference type="SMART" id="SM00448">
    <property type="entry name" value="REC"/>
    <property type="match status" value="1"/>
</dbReference>
<keyword evidence="2" id="KW-0963">Cytoplasm</keyword>
<comment type="subcellular location">
    <subcellularLocation>
        <location evidence="1">Cytoplasm</location>
    </subcellularLocation>
</comment>
<evidence type="ECO:0000259" key="10">
    <source>
        <dbReference type="PROSITE" id="PS50110"/>
    </source>
</evidence>
<dbReference type="Pfam" id="PF00072">
    <property type="entry name" value="Response_reg"/>
    <property type="match status" value="1"/>
</dbReference>
<name>A0AAJ2R7M6_DELAC</name>
<evidence type="ECO:0000313" key="12">
    <source>
        <dbReference type="EMBL" id="MDX4957100.1"/>
    </source>
</evidence>
<dbReference type="GO" id="GO:0045893">
    <property type="term" value="P:positive regulation of DNA-templated transcription"/>
    <property type="evidence" value="ECO:0007669"/>
    <property type="project" value="UniProtKB-ARBA"/>
</dbReference>
<dbReference type="InterPro" id="IPR011006">
    <property type="entry name" value="CheY-like_superfamily"/>
</dbReference>
<dbReference type="GO" id="GO:0000987">
    <property type="term" value="F:cis-regulatory region sequence-specific DNA binding"/>
    <property type="evidence" value="ECO:0007669"/>
    <property type="project" value="UniProtKB-ARBA"/>
</dbReference>
<dbReference type="Proteomes" id="UP001287445">
    <property type="component" value="Unassembled WGS sequence"/>
</dbReference>
<feature type="modified residue" description="4-aspartylphosphate" evidence="8">
    <location>
        <position position="56"/>
    </location>
</feature>
<dbReference type="RefSeq" id="WP_034397322.1">
    <property type="nucleotide sequence ID" value="NZ_CBDHEQ010000002.1"/>
</dbReference>